<accession>A0ABY5J9Q2</accession>
<gene>
    <name evidence="1" type="ORF">D16iCDA_03585</name>
</gene>
<evidence type="ECO:0000313" key="2">
    <source>
        <dbReference type="Proteomes" id="UP000887421"/>
    </source>
</evidence>
<sequence>MAPREVLQLDPPVANDSQDQQCFAQQHLPALRALQASSTPPRKKLFGYCRSASSMPSRKQHIALTRIFLPTKSPSERKKGLDANGLLEHFLEPRLSYFLEGEE</sequence>
<dbReference type="RefSeq" id="WP_164090946.1">
    <property type="nucleotide sequence ID" value="NZ_CP076114.1"/>
</dbReference>
<dbReference type="EMBL" id="CP076114">
    <property type="protein sequence ID" value="UUD64791.1"/>
    <property type="molecule type" value="Genomic_DNA"/>
</dbReference>
<evidence type="ECO:0000313" key="1">
    <source>
        <dbReference type="EMBL" id="UUD64791.1"/>
    </source>
</evidence>
<reference evidence="1" key="1">
    <citation type="submission" date="2021-05" db="EMBL/GenBank/DDBJ databases">
        <title>Complete genome sequence of Pseudomonas seleniipraecipitans strain D1-6.</title>
        <authorList>
            <person name="Lafi F."/>
            <person name="Eida A."/>
            <person name="Alam I."/>
            <person name="Hert H."/>
            <person name="Saad M."/>
        </authorList>
    </citation>
    <scope>NUCLEOTIDE SEQUENCE</scope>
    <source>
        <strain evidence="1">D1-6</strain>
    </source>
</reference>
<organism evidence="1 2">
    <name type="scientific">Phytopseudomonas seleniipraecipitans</name>
    <dbReference type="NCBI Taxonomy" id="640205"/>
    <lineage>
        <taxon>Bacteria</taxon>
        <taxon>Pseudomonadati</taxon>
        <taxon>Pseudomonadota</taxon>
        <taxon>Gammaproteobacteria</taxon>
        <taxon>Pseudomonadales</taxon>
        <taxon>Pseudomonadaceae</taxon>
        <taxon>Phytopseudomonas</taxon>
    </lineage>
</organism>
<protein>
    <submittedName>
        <fullName evidence="1">Uncharacterized protein</fullName>
    </submittedName>
</protein>
<proteinExistence type="predicted"/>
<name>A0ABY5J9Q2_9GAMM</name>
<dbReference type="Proteomes" id="UP000887421">
    <property type="component" value="Chromosome"/>
</dbReference>
<keyword evidence="2" id="KW-1185">Reference proteome</keyword>